<evidence type="ECO:0000313" key="4">
    <source>
        <dbReference type="EMBL" id="KAB4447579.1"/>
    </source>
</evidence>
<comment type="caution">
    <text evidence="4">The sequence shown here is derived from an EMBL/GenBank/DDBJ whole genome shotgun (WGS) entry which is preliminary data.</text>
</comment>
<dbReference type="Gene3D" id="3.40.50.2000">
    <property type="entry name" value="Glycogen Phosphorylase B"/>
    <property type="match status" value="2"/>
</dbReference>
<dbReference type="PANTHER" id="PTHR12526:SF622">
    <property type="entry name" value="GLYCOSYLTRANSFERASE (GROUP I)"/>
    <property type="match status" value="1"/>
</dbReference>
<dbReference type="InterPro" id="IPR028098">
    <property type="entry name" value="Glyco_trans_4-like_N"/>
</dbReference>
<keyword evidence="1" id="KW-1133">Transmembrane helix</keyword>
<reference evidence="4 5" key="1">
    <citation type="journal article" date="2019" name="Nat. Med.">
        <title>A library of human gut bacterial isolates paired with longitudinal multiomics data enables mechanistic microbiome research.</title>
        <authorList>
            <person name="Poyet M."/>
            <person name="Groussin M."/>
            <person name="Gibbons S.M."/>
            <person name="Avila-Pacheco J."/>
            <person name="Jiang X."/>
            <person name="Kearney S.M."/>
            <person name="Perrotta A.R."/>
            <person name="Berdy B."/>
            <person name="Zhao S."/>
            <person name="Lieberman T.D."/>
            <person name="Swanson P.K."/>
            <person name="Smith M."/>
            <person name="Roesemann S."/>
            <person name="Alexander J.E."/>
            <person name="Rich S.A."/>
            <person name="Livny J."/>
            <person name="Vlamakis H."/>
            <person name="Clish C."/>
            <person name="Bullock K."/>
            <person name="Deik A."/>
            <person name="Scott J."/>
            <person name="Pierce K.A."/>
            <person name="Xavier R.J."/>
            <person name="Alm E.J."/>
        </authorList>
    </citation>
    <scope>NUCLEOTIDE SEQUENCE [LARGE SCALE GENOMIC DNA]</scope>
    <source>
        <strain evidence="4 5">BIOML-A165</strain>
    </source>
</reference>
<dbReference type="Pfam" id="PF00534">
    <property type="entry name" value="Glycos_transf_1"/>
    <property type="match status" value="1"/>
</dbReference>
<dbReference type="Pfam" id="PF13579">
    <property type="entry name" value="Glyco_trans_4_4"/>
    <property type="match status" value="1"/>
</dbReference>
<feature type="domain" description="Glycosyltransferase subfamily 4-like N-terminal" evidence="3">
    <location>
        <begin position="19"/>
        <end position="208"/>
    </location>
</feature>
<dbReference type="CDD" id="cd03794">
    <property type="entry name" value="GT4_WbuB-like"/>
    <property type="match status" value="1"/>
</dbReference>
<sequence length="410" mass="47112">MRILLVTQYFYPEVFKSNDLAFELARRGHHVDALVGIPNYPEGKYFKGYGLFSKRCEVIDCSDDDRKGKVNVYRCFQTPRGRGGWRLPINYFSYVISGCLWVLFFFAWRKKYDCIIGHEPSPIFQAYPALLLRKLRKTLFYYWIMDLWPDAMMSGGGVKNKRLLGFIDKLVRGIYRQTDKILITSRRFYEPIAAKGDFADKIIYFPNWSDDILKMPQVYDIPQLFDGFRIMITGNLGRSQNLEAVTEVMLGLKDISEVKWVFVGGGSRKEWLENFIKENGMEDKAVCLGQFPFKAMPAFMREADAMLVTLRAGFAHLEAVVPARLQSYMSAGRPVLAMIGYGGVDIIEEAHCGYAVPAGNSEALIKVIREKVLADKVAFERMGQNGRDYYEKNYRMDMCIDNLEKIIGVK</sequence>
<name>A0A7J5JBU1_BACT4</name>
<protein>
    <submittedName>
        <fullName evidence="4">Glycosyltransferase family 4 protein</fullName>
    </submittedName>
</protein>
<organism evidence="4 5">
    <name type="scientific">Bacteroides thetaiotaomicron</name>
    <dbReference type="NCBI Taxonomy" id="818"/>
    <lineage>
        <taxon>Bacteria</taxon>
        <taxon>Pseudomonadati</taxon>
        <taxon>Bacteroidota</taxon>
        <taxon>Bacteroidia</taxon>
        <taxon>Bacteroidales</taxon>
        <taxon>Bacteroidaceae</taxon>
        <taxon>Bacteroides</taxon>
    </lineage>
</organism>
<dbReference type="SUPFAM" id="SSF53756">
    <property type="entry name" value="UDP-Glycosyltransferase/glycogen phosphorylase"/>
    <property type="match status" value="1"/>
</dbReference>
<dbReference type="EMBL" id="WCSB01000040">
    <property type="protein sequence ID" value="KAB4447579.1"/>
    <property type="molecule type" value="Genomic_DNA"/>
</dbReference>
<dbReference type="PANTHER" id="PTHR12526">
    <property type="entry name" value="GLYCOSYLTRANSFERASE"/>
    <property type="match status" value="1"/>
</dbReference>
<dbReference type="AlphaFoldDB" id="A0A7J5JBU1"/>
<dbReference type="Proteomes" id="UP000460317">
    <property type="component" value="Unassembled WGS sequence"/>
</dbReference>
<evidence type="ECO:0000259" key="3">
    <source>
        <dbReference type="Pfam" id="PF13579"/>
    </source>
</evidence>
<proteinExistence type="predicted"/>
<gene>
    <name evidence="4" type="ORF">GAN93_23730</name>
</gene>
<dbReference type="RefSeq" id="WP_130042295.1">
    <property type="nucleotide sequence ID" value="NZ_CAXKYD010000036.1"/>
</dbReference>
<evidence type="ECO:0000256" key="1">
    <source>
        <dbReference type="SAM" id="Phobius"/>
    </source>
</evidence>
<feature type="transmembrane region" description="Helical" evidence="1">
    <location>
        <begin position="89"/>
        <end position="108"/>
    </location>
</feature>
<feature type="domain" description="Glycosyl transferase family 1" evidence="2">
    <location>
        <begin position="230"/>
        <end position="388"/>
    </location>
</feature>
<evidence type="ECO:0000259" key="2">
    <source>
        <dbReference type="Pfam" id="PF00534"/>
    </source>
</evidence>
<keyword evidence="4" id="KW-0808">Transferase</keyword>
<keyword evidence="1" id="KW-0472">Membrane</keyword>
<evidence type="ECO:0000313" key="5">
    <source>
        <dbReference type="Proteomes" id="UP000460317"/>
    </source>
</evidence>
<accession>A0A7J5JBU1</accession>
<dbReference type="InterPro" id="IPR001296">
    <property type="entry name" value="Glyco_trans_1"/>
</dbReference>
<dbReference type="GO" id="GO:0016757">
    <property type="term" value="F:glycosyltransferase activity"/>
    <property type="evidence" value="ECO:0007669"/>
    <property type="project" value="InterPro"/>
</dbReference>
<keyword evidence="1" id="KW-0812">Transmembrane</keyword>